<sequence>MRRRIHQVIRGCDVCQKCKFPTRGLMGAPHSVSVTFPGELVTIDYYGRLPEGRSRVSYILVVIDSFSKHVKLYPLRQAQANISAMKVISDFAQRIPIRTILSDHGTQFSSKVWQDTMEEAWNNTNLLIYSTLQEPH</sequence>
<dbReference type="SUPFAM" id="SSF53098">
    <property type="entry name" value="Ribonuclease H-like"/>
    <property type="match status" value="1"/>
</dbReference>
<dbReference type="AlphaFoldDB" id="A0A5N4AY99"/>
<dbReference type="EMBL" id="VVIM01000002">
    <property type="protein sequence ID" value="KAB0802309.1"/>
    <property type="molecule type" value="Genomic_DNA"/>
</dbReference>
<feature type="domain" description="Integrase catalytic" evidence="1">
    <location>
        <begin position="33"/>
        <end position="136"/>
    </location>
</feature>
<dbReference type="InterPro" id="IPR001584">
    <property type="entry name" value="Integrase_cat-core"/>
</dbReference>
<dbReference type="PANTHER" id="PTHR47266">
    <property type="entry name" value="ENDONUCLEASE-RELATED"/>
    <property type="match status" value="1"/>
</dbReference>
<gene>
    <name evidence="3" type="ORF">PPYR_00203</name>
    <name evidence="2" type="ORF">PPYR_04495</name>
</gene>
<dbReference type="PROSITE" id="PS50994">
    <property type="entry name" value="INTEGRASE"/>
    <property type="match status" value="1"/>
</dbReference>
<reference evidence="2 4" key="1">
    <citation type="journal article" date="2018" name="Elife">
        <title>Firefly genomes illuminate parallel origins of bioluminescence in beetles.</title>
        <authorList>
            <person name="Fallon T.R."/>
            <person name="Lower S.E."/>
            <person name="Chang C.H."/>
            <person name="Bessho-Uehara M."/>
            <person name="Martin G.J."/>
            <person name="Bewick A.J."/>
            <person name="Behringer M."/>
            <person name="Debat H.J."/>
            <person name="Wong I."/>
            <person name="Day J.C."/>
            <person name="Suvorov A."/>
            <person name="Silva C.J."/>
            <person name="Stanger-Hall K.F."/>
            <person name="Hall D.W."/>
            <person name="Schmitz R.J."/>
            <person name="Nelson D.R."/>
            <person name="Lewis S.M."/>
            <person name="Shigenobu S."/>
            <person name="Bybee S.M."/>
            <person name="Larracuente A.M."/>
            <person name="Oba Y."/>
            <person name="Weng J.K."/>
        </authorList>
    </citation>
    <scope>NUCLEOTIDE SEQUENCE [LARGE SCALE GENOMIC DNA]</scope>
    <source>
        <strain evidence="2">1611_PpyrPB1</strain>
        <tissue evidence="2">Whole body</tissue>
    </source>
</reference>
<comment type="caution">
    <text evidence="2">The sequence shown here is derived from an EMBL/GenBank/DDBJ whole genome shotgun (WGS) entry which is preliminary data.</text>
</comment>
<proteinExistence type="predicted"/>
<dbReference type="GO" id="GO:0003676">
    <property type="term" value="F:nucleic acid binding"/>
    <property type="evidence" value="ECO:0007669"/>
    <property type="project" value="InterPro"/>
</dbReference>
<dbReference type="Gene3D" id="3.30.420.10">
    <property type="entry name" value="Ribonuclease H-like superfamily/Ribonuclease H"/>
    <property type="match status" value="1"/>
</dbReference>
<name>A0A5N4AY99_PHOPY</name>
<dbReference type="InterPro" id="IPR052160">
    <property type="entry name" value="Gypsy_RT_Integrase-like"/>
</dbReference>
<evidence type="ECO:0000313" key="2">
    <source>
        <dbReference type="EMBL" id="KAB0802309.1"/>
    </source>
</evidence>
<reference evidence="2" key="2">
    <citation type="submission" date="2019-08" db="EMBL/GenBank/DDBJ databases">
        <authorList>
            <consortium name="Photinus pyralis genome working group"/>
            <person name="Fallon T.R."/>
            <person name="Sander Lower S.E."/>
            <person name="Weng J.-K."/>
        </authorList>
    </citation>
    <scope>NUCLEOTIDE SEQUENCE</scope>
    <source>
        <strain evidence="2">1611_PpyrPB1</strain>
        <tissue evidence="2">Whole body</tissue>
    </source>
</reference>
<dbReference type="Proteomes" id="UP000327044">
    <property type="component" value="Unassembled WGS sequence"/>
</dbReference>
<dbReference type="GO" id="GO:0015074">
    <property type="term" value="P:DNA integration"/>
    <property type="evidence" value="ECO:0007669"/>
    <property type="project" value="InterPro"/>
</dbReference>
<accession>A0A5N4AY99</accession>
<dbReference type="InParanoid" id="A0A5N4AY99"/>
<evidence type="ECO:0000259" key="1">
    <source>
        <dbReference type="PROSITE" id="PS50994"/>
    </source>
</evidence>
<keyword evidence="4" id="KW-1185">Reference proteome</keyword>
<dbReference type="Pfam" id="PF00665">
    <property type="entry name" value="rve"/>
    <property type="match status" value="1"/>
</dbReference>
<organism evidence="2 4">
    <name type="scientific">Photinus pyralis</name>
    <name type="common">Common eastern firefly</name>
    <name type="synonym">Lampyris pyralis</name>
    <dbReference type="NCBI Taxonomy" id="7054"/>
    <lineage>
        <taxon>Eukaryota</taxon>
        <taxon>Metazoa</taxon>
        <taxon>Ecdysozoa</taxon>
        <taxon>Arthropoda</taxon>
        <taxon>Hexapoda</taxon>
        <taxon>Insecta</taxon>
        <taxon>Pterygota</taxon>
        <taxon>Neoptera</taxon>
        <taxon>Endopterygota</taxon>
        <taxon>Coleoptera</taxon>
        <taxon>Polyphaga</taxon>
        <taxon>Elateriformia</taxon>
        <taxon>Elateroidea</taxon>
        <taxon>Lampyridae</taxon>
        <taxon>Lampyrinae</taxon>
        <taxon>Photinus</taxon>
    </lineage>
</organism>
<evidence type="ECO:0000313" key="3">
    <source>
        <dbReference type="EMBL" id="KAB0803233.1"/>
    </source>
</evidence>
<dbReference type="EMBL" id="VVIM01000001">
    <property type="protein sequence ID" value="KAB0803233.1"/>
    <property type="molecule type" value="Genomic_DNA"/>
</dbReference>
<evidence type="ECO:0000313" key="4">
    <source>
        <dbReference type="Proteomes" id="UP000327044"/>
    </source>
</evidence>
<protein>
    <recommendedName>
        <fullName evidence="1">Integrase catalytic domain-containing protein</fullName>
    </recommendedName>
</protein>
<dbReference type="InterPro" id="IPR036397">
    <property type="entry name" value="RNaseH_sf"/>
</dbReference>
<dbReference type="InterPro" id="IPR012337">
    <property type="entry name" value="RNaseH-like_sf"/>
</dbReference>